<sequence length="91" mass="10462">MTEKKHVLVRPFENAQYKKASVDIQGLIWHEHLLAYVMKYILCPLLQACIFGQHVKDCYLRTYSQAGGARLKPCPTSALYSPLQKYDPTSF</sequence>
<proteinExistence type="predicted"/>
<organism evidence="1 2">
    <name type="scientific">Candidatus Jettenia ecosi</name>
    <dbReference type="NCBI Taxonomy" id="2494326"/>
    <lineage>
        <taxon>Bacteria</taxon>
        <taxon>Pseudomonadati</taxon>
        <taxon>Planctomycetota</taxon>
        <taxon>Candidatus Brocadiia</taxon>
        <taxon>Candidatus Brocadiales</taxon>
        <taxon>Candidatus Brocadiaceae</taxon>
        <taxon>Candidatus Jettenia</taxon>
    </lineage>
</organism>
<dbReference type="EMBL" id="SULG01000014">
    <property type="protein sequence ID" value="TLD42752.1"/>
    <property type="molecule type" value="Genomic_DNA"/>
</dbReference>
<gene>
    <name evidence="1" type="ORF">JETT_0987</name>
</gene>
<evidence type="ECO:0000313" key="1">
    <source>
        <dbReference type="EMBL" id="TLD42752.1"/>
    </source>
</evidence>
<dbReference type="AlphaFoldDB" id="A0A533QDL4"/>
<protein>
    <submittedName>
        <fullName evidence="1">Uncharacterized protein</fullName>
    </submittedName>
</protein>
<comment type="caution">
    <text evidence="1">The sequence shown here is derived from an EMBL/GenBank/DDBJ whole genome shotgun (WGS) entry which is preliminary data.</text>
</comment>
<accession>A0A533QDL4</accession>
<name>A0A533QDL4_9BACT</name>
<dbReference type="Proteomes" id="UP000319783">
    <property type="component" value="Unassembled WGS sequence"/>
</dbReference>
<reference evidence="1 2" key="1">
    <citation type="submission" date="2019-04" db="EMBL/GenBank/DDBJ databases">
        <title>Genome of a novel bacterium Candidatus Jettenia ecosi reconstructed from metagenome of an anammox bioreactor.</title>
        <authorList>
            <person name="Mardanov A.V."/>
            <person name="Beletsky A.V."/>
            <person name="Ravin N.V."/>
            <person name="Botchkova E.A."/>
            <person name="Litti Y.V."/>
            <person name="Nozhevnikova A.N."/>
        </authorList>
    </citation>
    <scope>NUCLEOTIDE SEQUENCE [LARGE SCALE GENOMIC DNA]</scope>
    <source>
        <strain evidence="1">J2</strain>
    </source>
</reference>
<evidence type="ECO:0000313" key="2">
    <source>
        <dbReference type="Proteomes" id="UP000319783"/>
    </source>
</evidence>